<evidence type="ECO:0000313" key="1">
    <source>
        <dbReference type="EMBL" id="MBP1986967.1"/>
    </source>
</evidence>
<dbReference type="OrthoDB" id="373940at2157"/>
<dbReference type="EMBL" id="JAGGLC010000003">
    <property type="protein sequence ID" value="MBP1986967.1"/>
    <property type="molecule type" value="Genomic_DNA"/>
</dbReference>
<evidence type="ECO:0000313" key="2">
    <source>
        <dbReference type="Proteomes" id="UP000823736"/>
    </source>
</evidence>
<dbReference type="Proteomes" id="UP000823736">
    <property type="component" value="Unassembled WGS sequence"/>
</dbReference>
<sequence>MKRRQYIQSVGGIALTPTLSLARTDTSGHITPEQYKRRVPDSIKGIELELKEHDIESLGKHIFSLYSKHPLHPTITYTEHPPDTEGRSQVIVDFGRLRYGFETVSGAVRFLRQVMTRVEYERRVRGEDAGYAYESYTVDDWTLTVQLDRDDEGSTVVIDGERVGFESRKERYRVVKQLVQERI</sequence>
<dbReference type="AlphaFoldDB" id="A0A8T4GVC1"/>
<comment type="caution">
    <text evidence="1">The sequence shown here is derived from an EMBL/GenBank/DDBJ whole genome shotgun (WGS) entry which is preliminary data.</text>
</comment>
<dbReference type="RefSeq" id="WP_209491259.1">
    <property type="nucleotide sequence ID" value="NZ_JAGGLC010000003.1"/>
</dbReference>
<accession>A0A8T4GVC1</accession>
<proteinExistence type="predicted"/>
<gene>
    <name evidence="1" type="ORF">J2753_001465</name>
</gene>
<protein>
    <submittedName>
        <fullName evidence="1">Uncharacterized protein</fullName>
    </submittedName>
</protein>
<keyword evidence="2" id="KW-1185">Reference proteome</keyword>
<reference evidence="1" key="1">
    <citation type="submission" date="2021-03" db="EMBL/GenBank/DDBJ databases">
        <title>Genomic Encyclopedia of Type Strains, Phase IV (KMG-IV): sequencing the most valuable type-strain genomes for metagenomic binning, comparative biology and taxonomic classification.</title>
        <authorList>
            <person name="Goeker M."/>
        </authorList>
    </citation>
    <scope>NUCLEOTIDE SEQUENCE</scope>
    <source>
        <strain evidence="1">DSM 26232</strain>
    </source>
</reference>
<organism evidence="1 2">
    <name type="scientific">Halolamina salifodinae</name>
    <dbReference type="NCBI Taxonomy" id="1202767"/>
    <lineage>
        <taxon>Archaea</taxon>
        <taxon>Methanobacteriati</taxon>
        <taxon>Methanobacteriota</taxon>
        <taxon>Stenosarchaea group</taxon>
        <taxon>Halobacteria</taxon>
        <taxon>Halobacteriales</taxon>
        <taxon>Haloferacaceae</taxon>
    </lineage>
</organism>
<name>A0A8T4GVC1_9EURY</name>